<comment type="caution">
    <text evidence="8">The sequence shown here is derived from an EMBL/GenBank/DDBJ whole genome shotgun (WGS) entry which is preliminary data.</text>
</comment>
<protein>
    <recommendedName>
        <fullName evidence="7">Peptidase A1 domain-containing protein</fullName>
    </recommendedName>
</protein>
<evidence type="ECO:0000256" key="3">
    <source>
        <dbReference type="ARBA" id="ARBA00022750"/>
    </source>
</evidence>
<dbReference type="PRINTS" id="PR00792">
    <property type="entry name" value="PEPSIN"/>
</dbReference>
<feature type="domain" description="Peptidase A1" evidence="7">
    <location>
        <begin position="119"/>
        <end position="431"/>
    </location>
</feature>
<evidence type="ECO:0000256" key="2">
    <source>
        <dbReference type="ARBA" id="ARBA00022670"/>
    </source>
</evidence>
<evidence type="ECO:0000259" key="7">
    <source>
        <dbReference type="PROSITE" id="PS51767"/>
    </source>
</evidence>
<dbReference type="GO" id="GO:0006508">
    <property type="term" value="P:proteolysis"/>
    <property type="evidence" value="ECO:0007669"/>
    <property type="project" value="UniProtKB-KW"/>
</dbReference>
<dbReference type="EMBL" id="DAKRPA010000002">
    <property type="protein sequence ID" value="DBA05172.1"/>
    <property type="molecule type" value="Genomic_DNA"/>
</dbReference>
<dbReference type="CDD" id="cd05471">
    <property type="entry name" value="pepsin_like"/>
    <property type="match status" value="1"/>
</dbReference>
<keyword evidence="2 5" id="KW-0645">Protease</keyword>
<dbReference type="InterPro" id="IPR021109">
    <property type="entry name" value="Peptidase_aspartic_dom_sf"/>
</dbReference>
<dbReference type="PANTHER" id="PTHR47966:SF51">
    <property type="entry name" value="BETA-SITE APP-CLEAVING ENZYME, ISOFORM A-RELATED"/>
    <property type="match status" value="1"/>
</dbReference>
<sequence length="579" mass="64456">MRPMWGTPWPLWLRVAVGPRRMRLLCIWVGALLAASSSALLSVAAPIRVALSRHVPSERVVPPRDDALGPSQTHWVRHRALSEAHDTMQLRKEAHDPRRLSSFPRDKRVPLKNYGNVQYIGQVSFGNPPQKMDMVFDTGSSDTWIPGVDCLTCGSHNQFQYALSSTFLDTQEKFFDAYGSGSVSGTIVVDTVTVGGYKVDNVKFGVIDDETEKLQVFIADGIFGMAFEGLARISRPTLFTQLAQQNPEINNMFAFYLTPEAYRAGSELHIGGYDLSVVGVNASFHYTPVVKLPEFDAFMYWTVRMNHFSGRNDSINICDPFCFAIVDTGTSLISVPEGQYAQVMMAISDGLNCVDVDCDGVSIHEFPTLRFGMEPDNVFLLQPRDYVMCYGWGQCRIQFQSTSDEWWILGDVFIKTYYTLFDADNMRVGFACDGDFCTGGRGDIYGGYDDDDWFQAWADAFLVGSCFAAASMFLFVFYMNQQDEDGEDVIGGSVDRPPKRLQPNDPMMPLLYGDDHDFQRSNNGTMVTHGPRSSQATFLPVVRASSYEEARRNFASLPSPDSPMSGEATSPGGSHEVSV</sequence>
<dbReference type="InterPro" id="IPR001461">
    <property type="entry name" value="Aspartic_peptidase_A1"/>
</dbReference>
<keyword evidence="5" id="KW-0378">Hydrolase</keyword>
<evidence type="ECO:0000313" key="9">
    <source>
        <dbReference type="Proteomes" id="UP001146120"/>
    </source>
</evidence>
<evidence type="ECO:0000256" key="4">
    <source>
        <dbReference type="PIRSR" id="PIRSR601461-1"/>
    </source>
</evidence>
<dbReference type="InterPro" id="IPR001969">
    <property type="entry name" value="Aspartic_peptidase_AS"/>
</dbReference>
<dbReference type="InterPro" id="IPR033121">
    <property type="entry name" value="PEPTIDASE_A1"/>
</dbReference>
<keyword evidence="3 5" id="KW-0064">Aspartyl protease</keyword>
<accession>A0AAV2ZLA5</accession>
<name>A0AAV2ZLA5_9STRA</name>
<dbReference type="PROSITE" id="PS00141">
    <property type="entry name" value="ASP_PROTEASE"/>
    <property type="match status" value="2"/>
</dbReference>
<proteinExistence type="inferred from homology"/>
<evidence type="ECO:0000256" key="6">
    <source>
        <dbReference type="SAM" id="MobiDB-lite"/>
    </source>
</evidence>
<dbReference type="Pfam" id="PF00026">
    <property type="entry name" value="Asp"/>
    <property type="match status" value="1"/>
</dbReference>
<comment type="similarity">
    <text evidence="1 5">Belongs to the peptidase A1 family.</text>
</comment>
<dbReference type="SUPFAM" id="SSF50630">
    <property type="entry name" value="Acid proteases"/>
    <property type="match status" value="1"/>
</dbReference>
<feature type="active site" evidence="4">
    <location>
        <position position="327"/>
    </location>
</feature>
<feature type="active site" evidence="4">
    <location>
        <position position="137"/>
    </location>
</feature>
<dbReference type="AlphaFoldDB" id="A0AAV2ZLA5"/>
<feature type="region of interest" description="Disordered" evidence="6">
    <location>
        <begin position="550"/>
        <end position="579"/>
    </location>
</feature>
<evidence type="ECO:0000256" key="5">
    <source>
        <dbReference type="RuleBase" id="RU000454"/>
    </source>
</evidence>
<dbReference type="PROSITE" id="PS51767">
    <property type="entry name" value="PEPTIDASE_A1"/>
    <property type="match status" value="1"/>
</dbReference>
<dbReference type="Proteomes" id="UP001146120">
    <property type="component" value="Unassembled WGS sequence"/>
</dbReference>
<organism evidence="8 9">
    <name type="scientific">Lagenidium giganteum</name>
    <dbReference type="NCBI Taxonomy" id="4803"/>
    <lineage>
        <taxon>Eukaryota</taxon>
        <taxon>Sar</taxon>
        <taxon>Stramenopiles</taxon>
        <taxon>Oomycota</taxon>
        <taxon>Peronosporomycetes</taxon>
        <taxon>Pythiales</taxon>
        <taxon>Pythiaceae</taxon>
    </lineage>
</organism>
<reference evidence="8" key="1">
    <citation type="submission" date="2022-11" db="EMBL/GenBank/DDBJ databases">
        <authorList>
            <person name="Morgan W.R."/>
            <person name="Tartar A."/>
        </authorList>
    </citation>
    <scope>NUCLEOTIDE SEQUENCE</scope>
    <source>
        <strain evidence="8">ARSEF 373</strain>
    </source>
</reference>
<evidence type="ECO:0000313" key="8">
    <source>
        <dbReference type="EMBL" id="DBA05172.1"/>
    </source>
</evidence>
<dbReference type="GO" id="GO:0004190">
    <property type="term" value="F:aspartic-type endopeptidase activity"/>
    <property type="evidence" value="ECO:0007669"/>
    <property type="project" value="UniProtKB-KW"/>
</dbReference>
<dbReference type="InterPro" id="IPR034164">
    <property type="entry name" value="Pepsin-like_dom"/>
</dbReference>
<gene>
    <name evidence="8" type="ORF">N0F65_005022</name>
</gene>
<reference evidence="8" key="2">
    <citation type="journal article" date="2023" name="Microbiol Resour">
        <title>Decontamination and Annotation of the Draft Genome Sequence of the Oomycete Lagenidium giganteum ARSEF 373.</title>
        <authorList>
            <person name="Morgan W.R."/>
            <person name="Tartar A."/>
        </authorList>
    </citation>
    <scope>NUCLEOTIDE SEQUENCE</scope>
    <source>
        <strain evidence="8">ARSEF 373</strain>
    </source>
</reference>
<evidence type="ECO:0000256" key="1">
    <source>
        <dbReference type="ARBA" id="ARBA00007447"/>
    </source>
</evidence>
<dbReference type="PANTHER" id="PTHR47966">
    <property type="entry name" value="BETA-SITE APP-CLEAVING ENZYME, ISOFORM A-RELATED"/>
    <property type="match status" value="1"/>
</dbReference>
<keyword evidence="9" id="KW-1185">Reference proteome</keyword>
<dbReference type="FunFam" id="2.40.70.10:FF:000008">
    <property type="entry name" value="Cathepsin D"/>
    <property type="match status" value="1"/>
</dbReference>
<dbReference type="Gene3D" id="2.40.70.10">
    <property type="entry name" value="Acid Proteases"/>
    <property type="match status" value="2"/>
</dbReference>